<evidence type="ECO:0000256" key="9">
    <source>
        <dbReference type="ARBA" id="ARBA00022989"/>
    </source>
</evidence>
<keyword evidence="5 14" id="KW-0808">Transferase</keyword>
<dbReference type="GO" id="GO:0008982">
    <property type="term" value="F:protein-N(PI)-phosphohistidine-sugar phosphotransferase activity"/>
    <property type="evidence" value="ECO:0007669"/>
    <property type="project" value="InterPro"/>
</dbReference>
<keyword evidence="10" id="KW-0472">Membrane</keyword>
<comment type="caution">
    <text evidence="11">Lacks conserved residue(s) required for the propagation of feature annotation.</text>
</comment>
<proteinExistence type="predicted"/>
<dbReference type="Proteomes" id="UP000289506">
    <property type="component" value="Plasmid 13"/>
</dbReference>
<dbReference type="Gene3D" id="2.70.70.10">
    <property type="entry name" value="Glucose Permease (Domain IIA)"/>
    <property type="match status" value="1"/>
</dbReference>
<evidence type="ECO:0000256" key="5">
    <source>
        <dbReference type="ARBA" id="ARBA00022679"/>
    </source>
</evidence>
<dbReference type="Gene3D" id="3.30.1360.60">
    <property type="entry name" value="Glucose permease domain IIB"/>
    <property type="match status" value="1"/>
</dbReference>
<keyword evidence="9" id="KW-1133">Transmembrane helix</keyword>
<evidence type="ECO:0000256" key="2">
    <source>
        <dbReference type="ARBA" id="ARBA00022448"/>
    </source>
</evidence>
<dbReference type="RefSeq" id="WP_129720901.1">
    <property type="nucleotide sequence ID" value="NZ_LR214986.1"/>
</dbReference>
<dbReference type="AlphaFoldDB" id="A0A449AJ52"/>
<organism evidence="14 15">
    <name type="scientific">Mycoplasmopsis cynos</name>
    <dbReference type="NCBI Taxonomy" id="171284"/>
    <lineage>
        <taxon>Bacteria</taxon>
        <taxon>Bacillati</taxon>
        <taxon>Mycoplasmatota</taxon>
        <taxon>Mycoplasmoidales</taxon>
        <taxon>Metamycoplasmataceae</taxon>
        <taxon>Mycoplasmopsis</taxon>
    </lineage>
</organism>
<dbReference type="InterPro" id="IPR050890">
    <property type="entry name" value="PTS_EIIA_component"/>
</dbReference>
<dbReference type="InterPro" id="IPR001996">
    <property type="entry name" value="PTS_IIB_1"/>
</dbReference>
<dbReference type="GO" id="GO:0005737">
    <property type="term" value="C:cytoplasm"/>
    <property type="evidence" value="ECO:0007669"/>
    <property type="project" value="UniProtKB-SubCell"/>
</dbReference>
<name>A0A449AJ52_9BACT</name>
<evidence type="ECO:0000256" key="3">
    <source>
        <dbReference type="ARBA" id="ARBA00022475"/>
    </source>
</evidence>
<evidence type="ECO:0000256" key="4">
    <source>
        <dbReference type="ARBA" id="ARBA00022597"/>
    </source>
</evidence>
<keyword evidence="3" id="KW-1003">Cell membrane</keyword>
<geneLocation type="plasmid" evidence="14 15">
    <name>13</name>
</geneLocation>
<dbReference type="InterPro" id="IPR011055">
    <property type="entry name" value="Dup_hybrid_motif"/>
</dbReference>
<protein>
    <submittedName>
        <fullName evidence="14">Phosphotransferase system, EIIB</fullName>
    </submittedName>
</protein>
<dbReference type="PANTHER" id="PTHR45008">
    <property type="entry name" value="PTS SYSTEM GLUCOSE-SPECIFIC EIIA COMPONENT"/>
    <property type="match status" value="1"/>
</dbReference>
<gene>
    <name evidence="14" type="primary">MCYN0757</name>
    <name evidence="14" type="ORF">NCTC10142_00786</name>
</gene>
<dbReference type="Pfam" id="PF00367">
    <property type="entry name" value="PTS_EIIB"/>
    <property type="match status" value="1"/>
</dbReference>
<dbReference type="GO" id="GO:0016301">
    <property type="term" value="F:kinase activity"/>
    <property type="evidence" value="ECO:0007669"/>
    <property type="project" value="UniProtKB-KW"/>
</dbReference>
<evidence type="ECO:0000259" key="12">
    <source>
        <dbReference type="PROSITE" id="PS51093"/>
    </source>
</evidence>
<dbReference type="EMBL" id="LR214986">
    <property type="protein sequence ID" value="VEU65010.1"/>
    <property type="molecule type" value="Genomic_DNA"/>
</dbReference>
<dbReference type="Pfam" id="PF00358">
    <property type="entry name" value="PTS_EIIA_1"/>
    <property type="match status" value="1"/>
</dbReference>
<dbReference type="InterPro" id="IPR036878">
    <property type="entry name" value="Glu_permease_IIB"/>
</dbReference>
<evidence type="ECO:0000256" key="10">
    <source>
        <dbReference type="ARBA" id="ARBA00023136"/>
    </source>
</evidence>
<evidence type="ECO:0000256" key="6">
    <source>
        <dbReference type="ARBA" id="ARBA00022683"/>
    </source>
</evidence>
<dbReference type="PROSITE" id="PS51098">
    <property type="entry name" value="PTS_EIIB_TYPE_1"/>
    <property type="match status" value="1"/>
</dbReference>
<feature type="domain" description="PTS EIIB type-1" evidence="13">
    <location>
        <begin position="23"/>
        <end position="106"/>
    </location>
</feature>
<dbReference type="GO" id="GO:0009401">
    <property type="term" value="P:phosphoenolpyruvate-dependent sugar phosphotransferase system"/>
    <property type="evidence" value="ECO:0007669"/>
    <property type="project" value="UniProtKB-KW"/>
</dbReference>
<keyword evidence="8" id="KW-0418">Kinase</keyword>
<keyword evidence="4" id="KW-0762">Sugar transport</keyword>
<evidence type="ECO:0000259" key="13">
    <source>
        <dbReference type="PROSITE" id="PS51098"/>
    </source>
</evidence>
<dbReference type="PROSITE" id="PS51093">
    <property type="entry name" value="PTS_EIIA_TYPE_1"/>
    <property type="match status" value="1"/>
</dbReference>
<evidence type="ECO:0000313" key="15">
    <source>
        <dbReference type="Proteomes" id="UP000289506"/>
    </source>
</evidence>
<keyword evidence="14" id="KW-0614">Plasmid</keyword>
<comment type="subcellular location">
    <subcellularLocation>
        <location evidence="1">Cytoplasm</location>
    </subcellularLocation>
</comment>
<dbReference type="InterPro" id="IPR001127">
    <property type="entry name" value="PTS_EIIA_1_perm"/>
</dbReference>
<keyword evidence="7" id="KW-0812">Transmembrane</keyword>
<dbReference type="InterPro" id="IPR018113">
    <property type="entry name" value="PTrfase_EIIB_Cys"/>
</dbReference>
<accession>A0A449AJ52</accession>
<keyword evidence="2" id="KW-0813">Transport</keyword>
<dbReference type="PANTHER" id="PTHR45008:SF1">
    <property type="entry name" value="PTS SYSTEM GLUCOSE-SPECIFIC EIIA COMPONENT"/>
    <property type="match status" value="1"/>
</dbReference>
<sequence>MSNCKKECQCKIVYGCVCGQKIPEKVIKLIEAFGGIENIKGFNCSVSELRYDLKNSDLIDEKLFLKLGAINVSIFSEINHVRVELKENAENVNTEIKKFAHLITKDSSEINKEDFKQTNATQCHASKTSKQVVLSPTSGKIVSLKELNDGIFSNNMVGEGVAILLEKDNKIVAPFDGKIILLTANKNQLIFSSKEHVEVVMVLGLNSYKLDGIGIEAKVKANQEVKAGEVLFELDLAKFENENIDKHIIICATESSLLNKIKNLSVDAKRGVELFELE</sequence>
<dbReference type="SUPFAM" id="SSF55604">
    <property type="entry name" value="Glucose permease domain IIB"/>
    <property type="match status" value="1"/>
</dbReference>
<evidence type="ECO:0000256" key="8">
    <source>
        <dbReference type="ARBA" id="ARBA00022777"/>
    </source>
</evidence>
<evidence type="ECO:0000256" key="7">
    <source>
        <dbReference type="ARBA" id="ARBA00022692"/>
    </source>
</evidence>
<feature type="domain" description="PTS EIIA type-1" evidence="12">
    <location>
        <begin position="149"/>
        <end position="254"/>
    </location>
</feature>
<evidence type="ECO:0000313" key="14">
    <source>
        <dbReference type="EMBL" id="VEU65010.1"/>
    </source>
</evidence>
<evidence type="ECO:0000256" key="11">
    <source>
        <dbReference type="PROSITE-ProRule" id="PRU00421"/>
    </source>
</evidence>
<dbReference type="SUPFAM" id="SSF51261">
    <property type="entry name" value="Duplicated hybrid motif"/>
    <property type="match status" value="1"/>
</dbReference>
<keyword evidence="6" id="KW-0598">Phosphotransferase system</keyword>
<evidence type="ECO:0000256" key="1">
    <source>
        <dbReference type="ARBA" id="ARBA00004496"/>
    </source>
</evidence>
<reference evidence="14 15" key="1">
    <citation type="submission" date="2019-01" db="EMBL/GenBank/DDBJ databases">
        <authorList>
            <consortium name="Pathogen Informatics"/>
        </authorList>
    </citation>
    <scope>NUCLEOTIDE SEQUENCE [LARGE SCALE GENOMIC DNA]</scope>
    <source>
        <strain evidence="14 15">NCTC10142</strain>
        <plasmid evidence="15">13</plasmid>
    </source>
</reference>